<proteinExistence type="predicted"/>
<dbReference type="InterPro" id="IPR006517">
    <property type="entry name" value="Phage_terminase_lsu-like_C"/>
</dbReference>
<dbReference type="Gene3D" id="3.40.50.300">
    <property type="entry name" value="P-loop containing nucleotide triphosphate hydrolases"/>
    <property type="match status" value="1"/>
</dbReference>
<dbReference type="EMBL" id="BK014658">
    <property type="protein sequence ID" value="DAD66325.1"/>
    <property type="molecule type" value="Genomic_DNA"/>
</dbReference>
<organism evidence="1">
    <name type="scientific">Myoviridae sp. ctuYn2</name>
    <dbReference type="NCBI Taxonomy" id="2823533"/>
    <lineage>
        <taxon>Viruses</taxon>
        <taxon>Duplodnaviria</taxon>
        <taxon>Heunggongvirae</taxon>
        <taxon>Uroviricota</taxon>
        <taxon>Caudoviricetes</taxon>
    </lineage>
</organism>
<evidence type="ECO:0000313" key="1">
    <source>
        <dbReference type="EMBL" id="DAD66325.1"/>
    </source>
</evidence>
<name>A0A8S5L8S9_9CAUD</name>
<dbReference type="Gene3D" id="3.30.420.240">
    <property type="match status" value="1"/>
</dbReference>
<reference evidence="1" key="1">
    <citation type="journal article" date="2021" name="Proc. Natl. Acad. Sci. U.S.A.">
        <title>A Catalog of Tens of Thousands of Viruses from Human Metagenomes Reveals Hidden Associations with Chronic Diseases.</title>
        <authorList>
            <person name="Tisza M.J."/>
            <person name="Buck C.B."/>
        </authorList>
    </citation>
    <scope>NUCLEOTIDE SEQUENCE</scope>
    <source>
        <strain evidence="1">CtuYn2</strain>
    </source>
</reference>
<protein>
    <submittedName>
        <fullName evidence="1">Large Terminase</fullName>
    </submittedName>
</protein>
<dbReference type="InterPro" id="IPR027417">
    <property type="entry name" value="P-loop_NTPase"/>
</dbReference>
<sequence length="505" mass="58307">MIANEDIEALRVKLKSLRRAIDPQRDGRIRAARASFKECVRIYFSAHVRLPETSKFRADFYKNEAKLSTKNRHLLFKAYRGAAKTTLISRLWVLFNTAVTARKRNCVIISATINLSKKTIEFIKNELEENELLVRDFGISKGDKWTEEEIVFYSGKTAFKISAYGAGKKIRGENWRGFRPDLIICDDLENDENVKTKAQRDKLYEWFEKAIMKLPARGDNAYNIVVVGTTLHYDSLLFRIEARADFKTLSYPLVRAFPANVDEQKWDMKELLLDDSRLDKERIKQEFLSSKSAFMSEYQNEPLSKEEASFSGYQTFEQMPLCDAYYMGIDPALGKSKGDYFAVATLGSYEGKFYASVKMAKVKPELMMDRIISAALEILRLNRPLKIAIETIQFQEFFKDMLDKKARELGLYLPIIELKNSVPKQLRIDSLTPPVNNGVILSDKNSLVFIDELDTYPKSAHDDGLDALEMAWRIAKVPAFDYARARQIIKERKRKRDMIKDMLQS</sequence>
<dbReference type="NCBIfam" id="TIGR01630">
    <property type="entry name" value="psiM2_ORF9"/>
    <property type="match status" value="1"/>
</dbReference>
<accession>A0A8S5L8S9</accession>